<feature type="domain" description="NodB homology" evidence="1">
    <location>
        <begin position="140"/>
        <end position="206"/>
    </location>
</feature>
<gene>
    <name evidence="2" type="primary">ORF31810</name>
</gene>
<dbReference type="InterPro" id="IPR052740">
    <property type="entry name" value="CE4"/>
</dbReference>
<dbReference type="AlphaFoldDB" id="A0A0B6YP72"/>
<feature type="non-terminal residue" evidence="2">
    <location>
        <position position="1"/>
    </location>
</feature>
<dbReference type="GO" id="GO:0005975">
    <property type="term" value="P:carbohydrate metabolic process"/>
    <property type="evidence" value="ECO:0007669"/>
    <property type="project" value="InterPro"/>
</dbReference>
<feature type="non-terminal residue" evidence="2">
    <location>
        <position position="206"/>
    </location>
</feature>
<proteinExistence type="predicted"/>
<reference evidence="2" key="1">
    <citation type="submission" date="2014-12" db="EMBL/GenBank/DDBJ databases">
        <title>Insight into the proteome of Arion vulgaris.</title>
        <authorList>
            <person name="Aradska J."/>
            <person name="Bulat T."/>
            <person name="Smidak R."/>
            <person name="Sarate P."/>
            <person name="Gangsoo J."/>
            <person name="Sialana F."/>
            <person name="Bilban M."/>
            <person name="Lubec G."/>
        </authorList>
    </citation>
    <scope>NUCLEOTIDE SEQUENCE</scope>
    <source>
        <tissue evidence="2">Skin</tissue>
    </source>
</reference>
<name>A0A0B6YP72_9EUPU</name>
<evidence type="ECO:0000259" key="1">
    <source>
        <dbReference type="PROSITE" id="PS51677"/>
    </source>
</evidence>
<accession>A0A0B6YP72</accession>
<sequence>KHTALSHNSPASIMVKNVHTHNETNSPATTNEINSTTAIGKQFQIHKVNAAASSDNKMSSLKLNDKDIENMVTDTQSEKMVTASKTNESTPSSEIIAYKSPTEKYKIKKSKCSSSWCKLPACRCIGSDIPGGLDAKDIPQMVILTFDDSITGQNINFYRDIFNNALKNPNGCPIKSTFFVSGDHSDYELVKWIYKEGHEIASHTLS</sequence>
<dbReference type="PANTHER" id="PTHR45985:SF3">
    <property type="entry name" value="CHITIN DEACETYLASE-LIKE 4"/>
    <property type="match status" value="1"/>
</dbReference>
<dbReference type="GO" id="GO:0016810">
    <property type="term" value="F:hydrolase activity, acting on carbon-nitrogen (but not peptide) bonds"/>
    <property type="evidence" value="ECO:0007669"/>
    <property type="project" value="InterPro"/>
</dbReference>
<dbReference type="SUPFAM" id="SSF88713">
    <property type="entry name" value="Glycoside hydrolase/deacetylase"/>
    <property type="match status" value="1"/>
</dbReference>
<dbReference type="EMBL" id="HACG01011173">
    <property type="protein sequence ID" value="CEK58038.1"/>
    <property type="molecule type" value="Transcribed_RNA"/>
</dbReference>
<dbReference type="InterPro" id="IPR002509">
    <property type="entry name" value="NODB_dom"/>
</dbReference>
<dbReference type="PANTHER" id="PTHR45985">
    <property type="match status" value="1"/>
</dbReference>
<organism evidence="2">
    <name type="scientific">Arion vulgaris</name>
    <dbReference type="NCBI Taxonomy" id="1028688"/>
    <lineage>
        <taxon>Eukaryota</taxon>
        <taxon>Metazoa</taxon>
        <taxon>Spiralia</taxon>
        <taxon>Lophotrochozoa</taxon>
        <taxon>Mollusca</taxon>
        <taxon>Gastropoda</taxon>
        <taxon>Heterobranchia</taxon>
        <taxon>Euthyneura</taxon>
        <taxon>Panpulmonata</taxon>
        <taxon>Eupulmonata</taxon>
        <taxon>Stylommatophora</taxon>
        <taxon>Helicina</taxon>
        <taxon>Arionoidea</taxon>
        <taxon>Arionidae</taxon>
        <taxon>Arion</taxon>
    </lineage>
</organism>
<dbReference type="PROSITE" id="PS51677">
    <property type="entry name" value="NODB"/>
    <property type="match status" value="1"/>
</dbReference>
<evidence type="ECO:0000313" key="2">
    <source>
        <dbReference type="EMBL" id="CEK58038.1"/>
    </source>
</evidence>
<protein>
    <recommendedName>
        <fullName evidence="1">NodB homology domain-containing protein</fullName>
    </recommendedName>
</protein>
<dbReference type="Gene3D" id="3.20.20.370">
    <property type="entry name" value="Glycoside hydrolase/deacetylase"/>
    <property type="match status" value="1"/>
</dbReference>
<dbReference type="InterPro" id="IPR011330">
    <property type="entry name" value="Glyco_hydro/deAcase_b/a-brl"/>
</dbReference>
<dbReference type="Pfam" id="PF01522">
    <property type="entry name" value="Polysacc_deac_1"/>
    <property type="match status" value="1"/>
</dbReference>